<dbReference type="Proteomes" id="UP000708208">
    <property type="component" value="Unassembled WGS sequence"/>
</dbReference>
<gene>
    <name evidence="1" type="ORF">AFUS01_LOCUS20372</name>
</gene>
<reference evidence="1" key="1">
    <citation type="submission" date="2021-06" db="EMBL/GenBank/DDBJ databases">
        <authorList>
            <person name="Hodson N. C."/>
            <person name="Mongue J. A."/>
            <person name="Jaron S. K."/>
        </authorList>
    </citation>
    <scope>NUCLEOTIDE SEQUENCE</scope>
</reference>
<name>A0A8J2K424_9HEXA</name>
<proteinExistence type="predicted"/>
<comment type="caution">
    <text evidence="1">The sequence shown here is derived from an EMBL/GenBank/DDBJ whole genome shotgun (WGS) entry which is preliminary data.</text>
</comment>
<dbReference type="EMBL" id="CAJVCH010220074">
    <property type="protein sequence ID" value="CAG7731802.1"/>
    <property type="molecule type" value="Genomic_DNA"/>
</dbReference>
<organism evidence="1 2">
    <name type="scientific">Allacma fusca</name>
    <dbReference type="NCBI Taxonomy" id="39272"/>
    <lineage>
        <taxon>Eukaryota</taxon>
        <taxon>Metazoa</taxon>
        <taxon>Ecdysozoa</taxon>
        <taxon>Arthropoda</taxon>
        <taxon>Hexapoda</taxon>
        <taxon>Collembola</taxon>
        <taxon>Symphypleona</taxon>
        <taxon>Sminthuridae</taxon>
        <taxon>Allacma</taxon>
    </lineage>
</organism>
<evidence type="ECO:0000313" key="2">
    <source>
        <dbReference type="Proteomes" id="UP000708208"/>
    </source>
</evidence>
<sequence>MEVLQLEVCSNCCESVFVCDDRDESTAFYELIRDEPVTMVSSVLERIFNLSYLKLVNGRCKEVLQQEWLENIPLCRSCLNILIQLNTSFEEFVRVRNLESYISRQIQRVHEMKMALMTLKWILWSTLGNSRTNNRKLFFRARGLF</sequence>
<evidence type="ECO:0000313" key="1">
    <source>
        <dbReference type="EMBL" id="CAG7731802.1"/>
    </source>
</evidence>
<dbReference type="AlphaFoldDB" id="A0A8J2K424"/>
<keyword evidence="2" id="KW-1185">Reference proteome</keyword>
<protein>
    <submittedName>
        <fullName evidence="1">Uncharacterized protein</fullName>
    </submittedName>
</protein>
<accession>A0A8J2K424</accession>